<dbReference type="HOGENOM" id="CLU_1233668_0_0_9"/>
<evidence type="ECO:0008006" key="3">
    <source>
        <dbReference type="Google" id="ProtNLM"/>
    </source>
</evidence>
<dbReference type="EMBL" id="ADLN01000107">
    <property type="protein sequence ID" value="EHI58151.1"/>
    <property type="molecule type" value="Genomic_DNA"/>
</dbReference>
<sequence length="224" mass="24597">MRSFMPFKKIKWKHTISMKVPLFFILVLIGLIPLVAESYVMSWSFRQMQIENRIIQIQNQCLILSNKMTRSGYLSADSPDPLITGEMDVIADVFSGRVILVDKNFKVIGDTFKLAVGKTNVSEEVIRCFQGENSSRHHKDKHYIALTTPVYDGTPEKNIEGVLVVTGSTENLLALVEKASEKTTFFPGNDSVGAGYAGLRADRAADAALQAAAGGTEPGGPRES</sequence>
<protein>
    <recommendedName>
        <fullName evidence="3">Single cache domain-containing protein</fullName>
    </recommendedName>
</protein>
<keyword evidence="2" id="KW-1185">Reference proteome</keyword>
<reference evidence="1 2" key="1">
    <citation type="submission" date="2011-08" db="EMBL/GenBank/DDBJ databases">
        <title>The Genome Sequence of Clostridium hathewayi WAL-18680.</title>
        <authorList>
            <consortium name="The Broad Institute Genome Sequencing Platform"/>
            <person name="Earl A."/>
            <person name="Ward D."/>
            <person name="Feldgarden M."/>
            <person name="Gevers D."/>
            <person name="Finegold S.M."/>
            <person name="Summanen P.H."/>
            <person name="Molitoris D.R."/>
            <person name="Song M."/>
            <person name="Daigneault M."/>
            <person name="Allen-Vercoe E."/>
            <person name="Young S.K."/>
            <person name="Zeng Q."/>
            <person name="Gargeya S."/>
            <person name="Fitzgerald M."/>
            <person name="Haas B."/>
            <person name="Abouelleil A."/>
            <person name="Alvarado L."/>
            <person name="Arachchi H.M."/>
            <person name="Berlin A."/>
            <person name="Brown A."/>
            <person name="Chapman S.B."/>
            <person name="Chen Z."/>
            <person name="Dunbar C."/>
            <person name="Freedman E."/>
            <person name="Gearin G."/>
            <person name="Gellesch M."/>
            <person name="Goldberg J."/>
            <person name="Griggs A."/>
            <person name="Gujja S."/>
            <person name="Heiman D."/>
            <person name="Howarth C."/>
            <person name="Larson L."/>
            <person name="Lui A."/>
            <person name="MacDonald P.J.P."/>
            <person name="Montmayeur A."/>
            <person name="Murphy C."/>
            <person name="Neiman D."/>
            <person name="Pearson M."/>
            <person name="Priest M."/>
            <person name="Roberts A."/>
            <person name="Saif S."/>
            <person name="Shea T."/>
            <person name="Shenoy N."/>
            <person name="Sisk P."/>
            <person name="Stolte C."/>
            <person name="Sykes S."/>
            <person name="Wortman J."/>
            <person name="Nusbaum C."/>
            <person name="Birren B."/>
        </authorList>
    </citation>
    <scope>NUCLEOTIDE SEQUENCE [LARGE SCALE GENOMIC DNA]</scope>
    <source>
        <strain evidence="1 2">WAL-18680</strain>
    </source>
</reference>
<comment type="caution">
    <text evidence="1">The sequence shown here is derived from an EMBL/GenBank/DDBJ whole genome shotgun (WGS) entry which is preliminary data.</text>
</comment>
<name>G5IK87_9FIRM</name>
<dbReference type="PATRIC" id="fig|742737.3.peg.3899"/>
<dbReference type="AlphaFoldDB" id="G5IK87"/>
<evidence type="ECO:0000313" key="2">
    <source>
        <dbReference type="Proteomes" id="UP000005384"/>
    </source>
</evidence>
<gene>
    <name evidence="1" type="ORF">HMPREF9473_03915</name>
</gene>
<proteinExistence type="predicted"/>
<accession>G5IK87</accession>
<evidence type="ECO:0000313" key="1">
    <source>
        <dbReference type="EMBL" id="EHI58151.1"/>
    </source>
</evidence>
<organism evidence="1 2">
    <name type="scientific">Hungatella hathewayi WAL-18680</name>
    <dbReference type="NCBI Taxonomy" id="742737"/>
    <lineage>
        <taxon>Bacteria</taxon>
        <taxon>Bacillati</taxon>
        <taxon>Bacillota</taxon>
        <taxon>Clostridia</taxon>
        <taxon>Lachnospirales</taxon>
        <taxon>Lachnospiraceae</taxon>
        <taxon>Hungatella</taxon>
    </lineage>
</organism>
<dbReference type="Proteomes" id="UP000005384">
    <property type="component" value="Unassembled WGS sequence"/>
</dbReference>